<dbReference type="RefSeq" id="WP_393170389.1">
    <property type="nucleotide sequence ID" value="NZ_JBICRM010000018.1"/>
</dbReference>
<keyword evidence="8" id="KW-1185">Reference proteome</keyword>
<comment type="caution">
    <text evidence="7">The sequence shown here is derived from an EMBL/GenBank/DDBJ whole genome shotgun (WGS) entry which is preliminary data.</text>
</comment>
<feature type="transmembrane region" description="Helical" evidence="5">
    <location>
        <begin position="46"/>
        <end position="66"/>
    </location>
</feature>
<feature type="transmembrane region" description="Helical" evidence="5">
    <location>
        <begin position="99"/>
        <end position="120"/>
    </location>
</feature>
<dbReference type="Gene3D" id="1.20.1250.20">
    <property type="entry name" value="MFS general substrate transporter like domains"/>
    <property type="match status" value="2"/>
</dbReference>
<keyword evidence="3 5" id="KW-1133">Transmembrane helix</keyword>
<reference evidence="7 8" key="1">
    <citation type="submission" date="2024-10" db="EMBL/GenBank/DDBJ databases">
        <authorList>
            <person name="Topkara A.R."/>
            <person name="Saygin H."/>
        </authorList>
    </citation>
    <scope>NUCLEOTIDE SEQUENCE [LARGE SCALE GENOMIC DNA]</scope>
    <source>
        <strain evidence="7 8">M3C6</strain>
    </source>
</reference>
<evidence type="ECO:0000256" key="5">
    <source>
        <dbReference type="SAM" id="Phobius"/>
    </source>
</evidence>
<protein>
    <submittedName>
        <fullName evidence="7">MFS transporter</fullName>
    </submittedName>
</protein>
<feature type="domain" description="Major facilitator superfamily (MFS) profile" evidence="6">
    <location>
        <begin position="165"/>
        <end position="395"/>
    </location>
</feature>
<dbReference type="InterPro" id="IPR036259">
    <property type="entry name" value="MFS_trans_sf"/>
</dbReference>
<keyword evidence="4 5" id="KW-0472">Membrane</keyword>
<dbReference type="Proteomes" id="UP001603978">
    <property type="component" value="Unassembled WGS sequence"/>
</dbReference>
<evidence type="ECO:0000313" key="7">
    <source>
        <dbReference type="EMBL" id="MFG1707023.1"/>
    </source>
</evidence>
<dbReference type="SUPFAM" id="SSF103473">
    <property type="entry name" value="MFS general substrate transporter"/>
    <property type="match status" value="1"/>
</dbReference>
<evidence type="ECO:0000256" key="2">
    <source>
        <dbReference type="ARBA" id="ARBA00022692"/>
    </source>
</evidence>
<proteinExistence type="predicted"/>
<accession>A0ABW7AJ05</accession>
<feature type="transmembrane region" description="Helical" evidence="5">
    <location>
        <begin position="73"/>
        <end position="93"/>
    </location>
</feature>
<dbReference type="EMBL" id="JBICRM010000018">
    <property type="protein sequence ID" value="MFG1707023.1"/>
    <property type="molecule type" value="Genomic_DNA"/>
</dbReference>
<feature type="transmembrane region" description="Helical" evidence="5">
    <location>
        <begin position="277"/>
        <end position="297"/>
    </location>
</feature>
<comment type="subcellular location">
    <subcellularLocation>
        <location evidence="1">Cell membrane</location>
        <topology evidence="1">Multi-pass membrane protein</topology>
    </subcellularLocation>
</comment>
<gene>
    <name evidence="7" type="ORF">ACFLIM_27900</name>
</gene>
<feature type="transmembrane region" description="Helical" evidence="5">
    <location>
        <begin position="369"/>
        <end position="390"/>
    </location>
</feature>
<evidence type="ECO:0000259" key="6">
    <source>
        <dbReference type="PROSITE" id="PS50850"/>
    </source>
</evidence>
<feature type="transmembrane region" description="Helical" evidence="5">
    <location>
        <begin position="166"/>
        <end position="188"/>
    </location>
</feature>
<evidence type="ECO:0000256" key="3">
    <source>
        <dbReference type="ARBA" id="ARBA00022989"/>
    </source>
</evidence>
<organism evidence="7 8">
    <name type="scientific">Nonomuraea marmarensis</name>
    <dbReference type="NCBI Taxonomy" id="3351344"/>
    <lineage>
        <taxon>Bacteria</taxon>
        <taxon>Bacillati</taxon>
        <taxon>Actinomycetota</taxon>
        <taxon>Actinomycetes</taxon>
        <taxon>Streptosporangiales</taxon>
        <taxon>Streptosporangiaceae</taxon>
        <taxon>Nonomuraea</taxon>
    </lineage>
</organism>
<dbReference type="PROSITE" id="PS50850">
    <property type="entry name" value="MFS"/>
    <property type="match status" value="1"/>
</dbReference>
<evidence type="ECO:0000313" key="8">
    <source>
        <dbReference type="Proteomes" id="UP001603978"/>
    </source>
</evidence>
<dbReference type="InterPro" id="IPR020846">
    <property type="entry name" value="MFS_dom"/>
</dbReference>
<evidence type="ECO:0000256" key="1">
    <source>
        <dbReference type="ARBA" id="ARBA00004651"/>
    </source>
</evidence>
<feature type="transmembrane region" description="Helical" evidence="5">
    <location>
        <begin position="12"/>
        <end position="34"/>
    </location>
</feature>
<feature type="transmembrane region" description="Helical" evidence="5">
    <location>
        <begin position="303"/>
        <end position="326"/>
    </location>
</feature>
<feature type="transmembrane region" description="Helical" evidence="5">
    <location>
        <begin position="338"/>
        <end position="357"/>
    </location>
</feature>
<sequence length="395" mass="39026">MSTVIARPARGFRAAPFLGFAGFGAFWGVWGATLPLLRAQAGVSDAQFGVALLLVGAGALPAMLLTGRLVDALGLRVAGVLLALLGVMGVVLSVASVSYAALCVGILAVGASSGAADVAINTLAATVEKRTGRPVVARSHAAFSATVAVSSLGTGALTAMTDSLPVTFAAAAIVVVALGLAVVAATRSAPTQDAVAPGGQDAPTHAGRVSWRIALLVIGTIGALAFASENAYQTWAAVLLTDAFTASPALAAVAPAAFATTAALARLATATITLRRPIATLVVASMIATTGGVLTAFASTLPFALMGIVAAAAGTSVLFPTLLSYGLRPVADESRGRATSAISTVAYLGYLAGPAYFGLLADATGVQKAFLGIAALTAVLLATIPALSALERTVS</sequence>
<dbReference type="InterPro" id="IPR011701">
    <property type="entry name" value="MFS"/>
</dbReference>
<keyword evidence="2 5" id="KW-0812">Transmembrane</keyword>
<dbReference type="PANTHER" id="PTHR23514">
    <property type="entry name" value="BYPASS OF STOP CODON PROTEIN 6"/>
    <property type="match status" value="1"/>
</dbReference>
<dbReference type="Pfam" id="PF07690">
    <property type="entry name" value="MFS_1"/>
    <property type="match status" value="1"/>
</dbReference>
<feature type="transmembrane region" description="Helical" evidence="5">
    <location>
        <begin position="141"/>
        <end position="160"/>
    </location>
</feature>
<name>A0ABW7AJ05_9ACTN</name>
<feature type="transmembrane region" description="Helical" evidence="5">
    <location>
        <begin position="247"/>
        <end position="265"/>
    </location>
</feature>
<dbReference type="InterPro" id="IPR051788">
    <property type="entry name" value="MFS_Transporter"/>
</dbReference>
<evidence type="ECO:0000256" key="4">
    <source>
        <dbReference type="ARBA" id="ARBA00023136"/>
    </source>
</evidence>
<dbReference type="PANTHER" id="PTHR23514:SF13">
    <property type="entry name" value="INNER MEMBRANE PROTEIN YBJJ"/>
    <property type="match status" value="1"/>
</dbReference>
<feature type="transmembrane region" description="Helical" evidence="5">
    <location>
        <begin position="209"/>
        <end position="227"/>
    </location>
</feature>